<keyword evidence="7" id="KW-1185">Reference proteome</keyword>
<dbReference type="SMART" id="SM00382">
    <property type="entry name" value="AAA"/>
    <property type="match status" value="1"/>
</dbReference>
<dbReference type="CDD" id="cd03220">
    <property type="entry name" value="ABC_KpsT_Wzt"/>
    <property type="match status" value="1"/>
</dbReference>
<dbReference type="GO" id="GO:0140359">
    <property type="term" value="F:ABC-type transporter activity"/>
    <property type="evidence" value="ECO:0007669"/>
    <property type="project" value="InterPro"/>
</dbReference>
<accession>A0A917LV59</accession>
<reference evidence="6" key="2">
    <citation type="submission" date="2020-09" db="EMBL/GenBank/DDBJ databases">
        <authorList>
            <person name="Sun Q."/>
            <person name="Zhou Y."/>
        </authorList>
    </citation>
    <scope>NUCLEOTIDE SEQUENCE</scope>
    <source>
        <strain evidence="6">CGMCC 1.15425</strain>
    </source>
</reference>
<evidence type="ECO:0000256" key="3">
    <source>
        <dbReference type="ARBA" id="ARBA00022741"/>
    </source>
</evidence>
<evidence type="ECO:0000256" key="2">
    <source>
        <dbReference type="ARBA" id="ARBA00022448"/>
    </source>
</evidence>
<comment type="caution">
    <text evidence="6">The sequence shown here is derived from an EMBL/GenBank/DDBJ whole genome shotgun (WGS) entry which is preliminary data.</text>
</comment>
<evidence type="ECO:0000313" key="7">
    <source>
        <dbReference type="Proteomes" id="UP000627715"/>
    </source>
</evidence>
<dbReference type="GO" id="GO:0016020">
    <property type="term" value="C:membrane"/>
    <property type="evidence" value="ECO:0007669"/>
    <property type="project" value="InterPro"/>
</dbReference>
<dbReference type="InterPro" id="IPR015860">
    <property type="entry name" value="ABC_transpr_TagH-like"/>
</dbReference>
<gene>
    <name evidence="6" type="primary">tagH</name>
    <name evidence="6" type="ORF">GCM10011403_16020</name>
</gene>
<keyword evidence="2" id="KW-0813">Transport</keyword>
<feature type="domain" description="ABC transporter" evidence="5">
    <location>
        <begin position="4"/>
        <end position="243"/>
    </location>
</feature>
<dbReference type="Gene3D" id="3.40.50.300">
    <property type="entry name" value="P-loop containing nucleotide triphosphate hydrolases"/>
    <property type="match status" value="1"/>
</dbReference>
<protein>
    <submittedName>
        <fullName evidence="6">Teichoic acid ABC transporter ATP-binding protein</fullName>
    </submittedName>
</protein>
<keyword evidence="4 6" id="KW-0067">ATP-binding</keyword>
<dbReference type="InterPro" id="IPR003593">
    <property type="entry name" value="AAA+_ATPase"/>
</dbReference>
<organism evidence="6 7">
    <name type="scientific">Pseudohongiella nitratireducens</name>
    <dbReference type="NCBI Taxonomy" id="1768907"/>
    <lineage>
        <taxon>Bacteria</taxon>
        <taxon>Pseudomonadati</taxon>
        <taxon>Pseudomonadota</taxon>
        <taxon>Gammaproteobacteria</taxon>
        <taxon>Pseudomonadales</taxon>
        <taxon>Pseudohongiellaceae</taxon>
        <taxon>Pseudohongiella</taxon>
    </lineage>
</organism>
<dbReference type="InterPro" id="IPR003439">
    <property type="entry name" value="ABC_transporter-like_ATP-bd"/>
</dbReference>
<sequence>MHSIAVENVFKDFRIYARPQDRLLELLLRKPRHRDFHVLQDISFNVLEGKSLGIIGDNGAGKSTLMKLLVGTLQPTRGSVDIRGQVAALLELGAGFHPEFSGRRNIYLNASLLGVPDDDIEALENDIIAFSELEDFIDQPVKTYSSGMYVRLAFSIATMVRPDVLVIDEALAVGDIAFQKKCVQRMNEFRKQQKSMVFCSHSMYHVQELCDTALWLEKGRIREIGPSEDIVARYEDYCNSRRVYTTGEAHANEHANDKVLAGDAAEAPAVKDCRIIHTVMRDVDGNEIREVEPLQEVILELKAEVQNDAAHCYFGFALMQDLEEIVSSYLATDRPDVENGPFKKGEIITVQVRLSAMTLRVGKFHVLGGVADDSGLLWYETRLSKEITIKPNKGLGPYVMPSTWDVVRDMSNTEDQSSSS</sequence>
<evidence type="ECO:0000313" key="6">
    <source>
        <dbReference type="EMBL" id="GGG59462.1"/>
    </source>
</evidence>
<dbReference type="Pfam" id="PF00005">
    <property type="entry name" value="ABC_tran"/>
    <property type="match status" value="1"/>
</dbReference>
<proteinExistence type="inferred from homology"/>
<dbReference type="OrthoDB" id="9778870at2"/>
<dbReference type="PROSITE" id="PS50893">
    <property type="entry name" value="ABC_TRANSPORTER_2"/>
    <property type="match status" value="1"/>
</dbReference>
<keyword evidence="3" id="KW-0547">Nucleotide-binding</keyword>
<dbReference type="Proteomes" id="UP000627715">
    <property type="component" value="Unassembled WGS sequence"/>
</dbReference>
<dbReference type="PANTHER" id="PTHR46743:SF2">
    <property type="entry name" value="TEICHOIC ACIDS EXPORT ATP-BINDING PROTEIN TAGH"/>
    <property type="match status" value="1"/>
</dbReference>
<comment type="similarity">
    <text evidence="1">Belongs to the ABC transporter superfamily.</text>
</comment>
<evidence type="ECO:0000256" key="1">
    <source>
        <dbReference type="ARBA" id="ARBA00005417"/>
    </source>
</evidence>
<dbReference type="Gene3D" id="2.70.50.60">
    <property type="entry name" value="abc- transporter (atp binding component) like domain"/>
    <property type="match status" value="1"/>
</dbReference>
<dbReference type="InterPro" id="IPR027417">
    <property type="entry name" value="P-loop_NTPase"/>
</dbReference>
<dbReference type="GO" id="GO:0005524">
    <property type="term" value="F:ATP binding"/>
    <property type="evidence" value="ECO:0007669"/>
    <property type="project" value="UniProtKB-KW"/>
</dbReference>
<dbReference type="PANTHER" id="PTHR46743">
    <property type="entry name" value="TEICHOIC ACIDS EXPORT ATP-BINDING PROTEIN TAGH"/>
    <property type="match status" value="1"/>
</dbReference>
<name>A0A917LV59_9GAMM</name>
<reference evidence="6" key="1">
    <citation type="journal article" date="2014" name="Int. J. Syst. Evol. Microbiol.">
        <title>Complete genome sequence of Corynebacterium casei LMG S-19264T (=DSM 44701T), isolated from a smear-ripened cheese.</title>
        <authorList>
            <consortium name="US DOE Joint Genome Institute (JGI-PGF)"/>
            <person name="Walter F."/>
            <person name="Albersmeier A."/>
            <person name="Kalinowski J."/>
            <person name="Ruckert C."/>
        </authorList>
    </citation>
    <scope>NUCLEOTIDE SEQUENCE</scope>
    <source>
        <strain evidence="6">CGMCC 1.15425</strain>
    </source>
</reference>
<dbReference type="AlphaFoldDB" id="A0A917LV59"/>
<dbReference type="RefSeq" id="WP_068812354.1">
    <property type="nucleotide sequence ID" value="NZ_BMIY01000006.1"/>
</dbReference>
<dbReference type="EMBL" id="BMIY01000006">
    <property type="protein sequence ID" value="GGG59462.1"/>
    <property type="molecule type" value="Genomic_DNA"/>
</dbReference>
<evidence type="ECO:0000256" key="4">
    <source>
        <dbReference type="ARBA" id="ARBA00022840"/>
    </source>
</evidence>
<evidence type="ECO:0000259" key="5">
    <source>
        <dbReference type="PROSITE" id="PS50893"/>
    </source>
</evidence>
<dbReference type="GO" id="GO:0016887">
    <property type="term" value="F:ATP hydrolysis activity"/>
    <property type="evidence" value="ECO:0007669"/>
    <property type="project" value="InterPro"/>
</dbReference>
<dbReference type="InterPro" id="IPR050683">
    <property type="entry name" value="Bact_Polysacc_Export_ATP-bd"/>
</dbReference>
<dbReference type="SUPFAM" id="SSF52540">
    <property type="entry name" value="P-loop containing nucleoside triphosphate hydrolases"/>
    <property type="match status" value="1"/>
</dbReference>